<sequence>MNILLVTPWRPSLTGGISTVVHRLTSEFQKKGHSVTIFVSDRENCLRQIEMLDGAAVYGMYLRSPVSPAHPIRAFLMWYLWFPVTLLQLLWLTKQQRIDAVLIQYPLPAMFYFGILKRVFGSVLFVTYQGNDAHDLALWDPREQRLVRFLLEQADLVCAVSRTLLSKVESVLKSVRLRRRQLLPNGAPLDVIEAVEAVEMAGDLPPNFLLTAGHLIHRKGIDVVISSLQEAKRRGVLLHLVVAGDGPERENLERQSREQGVSDQVRFLGNQSQRQVLALMKSCLVFVLASRAEGMPLVIAEAMACGKAVVASHVDGVPEIVQDGVTGVLVPPDDPSALASGLIKVHSDEMFRSSLAGQGKKWACREYNWEVIASRYLELITQCSEGH</sequence>
<dbReference type="InterPro" id="IPR050194">
    <property type="entry name" value="Glycosyltransferase_grp1"/>
</dbReference>
<reference evidence="3 4" key="1">
    <citation type="submission" date="2021-02" db="EMBL/GenBank/DDBJ databases">
        <authorList>
            <person name="Han P."/>
        </authorList>
    </citation>
    <scope>NUCLEOTIDE SEQUENCE [LARGE SCALE GENOMIC DNA]</scope>
    <source>
        <strain evidence="3">Candidatus Nitrospira sp. ZN2</strain>
    </source>
</reference>
<dbReference type="EMBL" id="CAJNBJ010000022">
    <property type="protein sequence ID" value="CAE6804361.1"/>
    <property type="molecule type" value="Genomic_DNA"/>
</dbReference>
<evidence type="ECO:0000313" key="4">
    <source>
        <dbReference type="Proteomes" id="UP000675880"/>
    </source>
</evidence>
<dbReference type="Gene3D" id="3.40.50.2000">
    <property type="entry name" value="Glycogen Phosphorylase B"/>
    <property type="match status" value="2"/>
</dbReference>
<keyword evidence="3" id="KW-0328">Glycosyltransferase</keyword>
<keyword evidence="4" id="KW-1185">Reference proteome</keyword>
<keyword evidence="3" id="KW-0808">Transferase</keyword>
<feature type="domain" description="Glycosyl transferase family 1" evidence="1">
    <location>
        <begin position="206"/>
        <end position="362"/>
    </location>
</feature>
<dbReference type="PANTHER" id="PTHR45947:SF3">
    <property type="entry name" value="SULFOQUINOVOSYL TRANSFERASE SQD2"/>
    <property type="match status" value="1"/>
</dbReference>
<dbReference type="RefSeq" id="WP_213044352.1">
    <property type="nucleotide sequence ID" value="NZ_CAJNBJ010000022.1"/>
</dbReference>
<dbReference type="GO" id="GO:0016757">
    <property type="term" value="F:glycosyltransferase activity"/>
    <property type="evidence" value="ECO:0007669"/>
    <property type="project" value="UniProtKB-KW"/>
</dbReference>
<gene>
    <name evidence="3" type="ORF">NSPZN2_90018</name>
</gene>
<dbReference type="PANTHER" id="PTHR45947">
    <property type="entry name" value="SULFOQUINOVOSYL TRANSFERASE SQD2"/>
    <property type="match status" value="1"/>
</dbReference>
<dbReference type="Pfam" id="PF13439">
    <property type="entry name" value="Glyco_transf_4"/>
    <property type="match status" value="1"/>
</dbReference>
<protein>
    <submittedName>
        <fullName evidence="3">Glycosyl transferase, group 1</fullName>
        <ecNumber evidence="3">2.4.1.-</ecNumber>
    </submittedName>
</protein>
<organism evidence="3 4">
    <name type="scientific">Nitrospira defluvii</name>
    <dbReference type="NCBI Taxonomy" id="330214"/>
    <lineage>
        <taxon>Bacteria</taxon>
        <taxon>Pseudomonadati</taxon>
        <taxon>Nitrospirota</taxon>
        <taxon>Nitrospiria</taxon>
        <taxon>Nitrospirales</taxon>
        <taxon>Nitrospiraceae</taxon>
        <taxon>Nitrospira</taxon>
    </lineage>
</organism>
<dbReference type="CDD" id="cd03801">
    <property type="entry name" value="GT4_PimA-like"/>
    <property type="match status" value="1"/>
</dbReference>
<proteinExistence type="predicted"/>
<dbReference type="InterPro" id="IPR028098">
    <property type="entry name" value="Glyco_trans_4-like_N"/>
</dbReference>
<dbReference type="InterPro" id="IPR001296">
    <property type="entry name" value="Glyco_trans_1"/>
</dbReference>
<evidence type="ECO:0000259" key="1">
    <source>
        <dbReference type="Pfam" id="PF00534"/>
    </source>
</evidence>
<name>A0ABN7MLX5_9BACT</name>
<comment type="caution">
    <text evidence="3">The sequence shown here is derived from an EMBL/GenBank/DDBJ whole genome shotgun (WGS) entry which is preliminary data.</text>
</comment>
<dbReference type="Proteomes" id="UP000675880">
    <property type="component" value="Unassembled WGS sequence"/>
</dbReference>
<evidence type="ECO:0000259" key="2">
    <source>
        <dbReference type="Pfam" id="PF13439"/>
    </source>
</evidence>
<dbReference type="SUPFAM" id="SSF53756">
    <property type="entry name" value="UDP-Glycosyltransferase/glycogen phosphorylase"/>
    <property type="match status" value="1"/>
</dbReference>
<dbReference type="Pfam" id="PF00534">
    <property type="entry name" value="Glycos_transf_1"/>
    <property type="match status" value="1"/>
</dbReference>
<accession>A0ABN7MLX5</accession>
<feature type="domain" description="Glycosyltransferase subfamily 4-like N-terminal" evidence="2">
    <location>
        <begin position="15"/>
        <end position="190"/>
    </location>
</feature>
<evidence type="ECO:0000313" key="3">
    <source>
        <dbReference type="EMBL" id="CAE6804361.1"/>
    </source>
</evidence>
<dbReference type="EC" id="2.4.1.-" evidence="3"/>